<organism evidence="9">
    <name type="scientific">Enterococcus faecium</name>
    <name type="common">Streptococcus faecium</name>
    <dbReference type="NCBI Taxonomy" id="1352"/>
    <lineage>
        <taxon>Bacteria</taxon>
        <taxon>Bacillati</taxon>
        <taxon>Bacillota</taxon>
        <taxon>Bacilli</taxon>
        <taxon>Lactobacillales</taxon>
        <taxon>Enterococcaceae</taxon>
        <taxon>Enterococcus</taxon>
    </lineage>
</organism>
<protein>
    <submittedName>
        <fullName evidence="9">Uncharacterized protein</fullName>
    </submittedName>
</protein>
<gene>
    <name evidence="9" type="ORF">G3385_13235</name>
</gene>
<dbReference type="EMBL" id="JAAHCB010000327">
    <property type="protein sequence ID" value="NEU46687.1"/>
    <property type="molecule type" value="Genomic_DNA"/>
</dbReference>
<evidence type="ECO:0000256" key="7">
    <source>
        <dbReference type="ARBA" id="ARBA00022989"/>
    </source>
</evidence>
<comment type="caution">
    <text evidence="9">The sequence shown here is derived from an EMBL/GenBank/DDBJ whole genome shotgun (WGS) entry which is preliminary data.</text>
</comment>
<dbReference type="GO" id="GO:0005886">
    <property type="term" value="C:plasma membrane"/>
    <property type="evidence" value="ECO:0007669"/>
    <property type="project" value="UniProtKB-SubCell"/>
</dbReference>
<evidence type="ECO:0000256" key="5">
    <source>
        <dbReference type="ARBA" id="ARBA00022683"/>
    </source>
</evidence>
<name>A0A6B3Q8L3_ENTFC</name>
<reference evidence="9" key="1">
    <citation type="submission" date="2020-02" db="EMBL/GenBank/DDBJ databases">
        <title>Draft Genome Sequences of Enterococcus faecium isolates derived from selected traditional Montenegrin brine cheese.</title>
        <authorList>
            <person name="Ruppitsch W."/>
            <person name="Nisic A."/>
            <person name="Allerberger F."/>
            <person name="Martinovic A."/>
        </authorList>
    </citation>
    <scope>NUCLEOTIDE SEQUENCE</scope>
    <source>
        <strain evidence="9">INF29</strain>
    </source>
</reference>
<evidence type="ECO:0000256" key="6">
    <source>
        <dbReference type="ARBA" id="ARBA00022692"/>
    </source>
</evidence>
<keyword evidence="3" id="KW-1003">Cell membrane</keyword>
<evidence type="ECO:0000256" key="4">
    <source>
        <dbReference type="ARBA" id="ARBA00022597"/>
    </source>
</evidence>
<keyword evidence="6" id="KW-0812">Transmembrane</keyword>
<dbReference type="AlphaFoldDB" id="A0A6B3Q8L3"/>
<evidence type="ECO:0000256" key="2">
    <source>
        <dbReference type="ARBA" id="ARBA00022448"/>
    </source>
</evidence>
<comment type="subcellular location">
    <subcellularLocation>
        <location evidence="1">Cell membrane</location>
        <topology evidence="1">Multi-pass membrane protein</topology>
    </subcellularLocation>
</comment>
<sequence length="63" mass="6984">MVLGEIVPALQVIAKQLVPTSKPALDVLIIFHYAPNDVLIVFFIILSPLHISDPPRRPPLSYP</sequence>
<dbReference type="Pfam" id="PF03611">
    <property type="entry name" value="EIIC-GAT"/>
    <property type="match status" value="1"/>
</dbReference>
<keyword evidence="8" id="KW-0472">Membrane</keyword>
<evidence type="ECO:0000256" key="1">
    <source>
        <dbReference type="ARBA" id="ARBA00004651"/>
    </source>
</evidence>
<dbReference type="InterPro" id="IPR004703">
    <property type="entry name" value="PTS_sugar-sp_permease"/>
</dbReference>
<keyword evidence="7" id="KW-1133">Transmembrane helix</keyword>
<keyword evidence="4" id="KW-0762">Sugar transport</keyword>
<feature type="non-terminal residue" evidence="9">
    <location>
        <position position="63"/>
    </location>
</feature>
<dbReference type="GO" id="GO:0009401">
    <property type="term" value="P:phosphoenolpyruvate-dependent sugar phosphotransferase system"/>
    <property type="evidence" value="ECO:0007669"/>
    <property type="project" value="UniProtKB-KW"/>
</dbReference>
<evidence type="ECO:0000256" key="3">
    <source>
        <dbReference type="ARBA" id="ARBA00022475"/>
    </source>
</evidence>
<evidence type="ECO:0000313" key="9">
    <source>
        <dbReference type="EMBL" id="NEU46687.1"/>
    </source>
</evidence>
<proteinExistence type="predicted"/>
<keyword evidence="5" id="KW-0598">Phosphotransferase system</keyword>
<evidence type="ECO:0000256" key="8">
    <source>
        <dbReference type="ARBA" id="ARBA00023136"/>
    </source>
</evidence>
<keyword evidence="2" id="KW-0813">Transport</keyword>
<accession>A0A6B3Q8L3</accession>